<accession>A0AAD5L9R2</accession>
<comment type="caution">
    <text evidence="3">The sequence shown here is derived from an EMBL/GenBank/DDBJ whole genome shotgun (WGS) entry which is preliminary data.</text>
</comment>
<dbReference type="SMART" id="SM00185">
    <property type="entry name" value="ARM"/>
    <property type="match status" value="2"/>
</dbReference>
<dbReference type="Proteomes" id="UP001209570">
    <property type="component" value="Unassembled WGS sequence"/>
</dbReference>
<dbReference type="PANTHER" id="PTHR22895">
    <property type="entry name" value="ARMADILLO REPEAT-CONTAINING PROTEIN 6"/>
    <property type="match status" value="1"/>
</dbReference>
<dbReference type="Pfam" id="PF23744">
    <property type="entry name" value="ARM_LRRK2"/>
    <property type="match status" value="1"/>
</dbReference>
<sequence>MEGADGAVLVVPEAVKEALTMIESASPAETIEGLAKLSHVVFNNQLCKEAAGDLGAIKVVASAMARNLDNASLQVDGCHALRNVVFHCEQNVQLVREEGGIEAVLNAMKKYPEAEAVQAEGCWALVVFCSNHDENITAVKPFAEIIDSAVQTHEKNTNIASKGRFLQALLA</sequence>
<keyword evidence="4" id="KW-1185">Reference proteome</keyword>
<dbReference type="InterPro" id="IPR056597">
    <property type="entry name" value="ARM_LRRK2"/>
</dbReference>
<dbReference type="SUPFAM" id="SSF48371">
    <property type="entry name" value="ARM repeat"/>
    <property type="match status" value="1"/>
</dbReference>
<dbReference type="InterPro" id="IPR011989">
    <property type="entry name" value="ARM-like"/>
</dbReference>
<dbReference type="InterPro" id="IPR016024">
    <property type="entry name" value="ARM-type_fold"/>
</dbReference>
<reference evidence="3" key="1">
    <citation type="submission" date="2021-12" db="EMBL/GenBank/DDBJ databases">
        <title>Prjna785345.</title>
        <authorList>
            <person name="Rujirawat T."/>
            <person name="Krajaejun T."/>
        </authorList>
    </citation>
    <scope>NUCLEOTIDE SEQUENCE</scope>
    <source>
        <strain evidence="3">Pi057C3</strain>
    </source>
</reference>
<organism evidence="3 4">
    <name type="scientific">Pythium insidiosum</name>
    <name type="common">Pythiosis disease agent</name>
    <dbReference type="NCBI Taxonomy" id="114742"/>
    <lineage>
        <taxon>Eukaryota</taxon>
        <taxon>Sar</taxon>
        <taxon>Stramenopiles</taxon>
        <taxon>Oomycota</taxon>
        <taxon>Peronosporomycetes</taxon>
        <taxon>Pythiales</taxon>
        <taxon>Pythiaceae</taxon>
        <taxon>Pythium</taxon>
    </lineage>
</organism>
<dbReference type="Gene3D" id="1.25.10.10">
    <property type="entry name" value="Leucine-rich Repeat Variant"/>
    <property type="match status" value="1"/>
</dbReference>
<feature type="domain" description="LRRK2 ARM repeat" evidence="2">
    <location>
        <begin position="35"/>
        <end position="163"/>
    </location>
</feature>
<evidence type="ECO:0000313" key="3">
    <source>
        <dbReference type="EMBL" id="KAJ0391410.1"/>
    </source>
</evidence>
<keyword evidence="1" id="KW-0677">Repeat</keyword>
<dbReference type="InterPro" id="IPR000225">
    <property type="entry name" value="Armadillo"/>
</dbReference>
<protein>
    <recommendedName>
        <fullName evidence="2">LRRK2 ARM repeat domain-containing protein</fullName>
    </recommendedName>
</protein>
<evidence type="ECO:0000259" key="2">
    <source>
        <dbReference type="Pfam" id="PF23744"/>
    </source>
</evidence>
<evidence type="ECO:0000313" key="4">
    <source>
        <dbReference type="Proteomes" id="UP001209570"/>
    </source>
</evidence>
<evidence type="ECO:0000256" key="1">
    <source>
        <dbReference type="ARBA" id="ARBA00022737"/>
    </source>
</evidence>
<proteinExistence type="predicted"/>
<name>A0AAD5L9R2_PYTIN</name>
<dbReference type="EMBL" id="JAKCXM010001058">
    <property type="protein sequence ID" value="KAJ0391410.1"/>
    <property type="molecule type" value="Genomic_DNA"/>
</dbReference>
<dbReference type="AlphaFoldDB" id="A0AAD5L9R2"/>
<dbReference type="PANTHER" id="PTHR22895:SF0">
    <property type="entry name" value="ARMADILLO REPEAT-CONTAINING PROTEIN 6"/>
    <property type="match status" value="1"/>
</dbReference>
<gene>
    <name evidence="3" type="ORF">P43SY_011913</name>
</gene>